<comment type="caution">
    <text evidence="2">The sequence shown here is derived from an EMBL/GenBank/DDBJ whole genome shotgun (WGS) entry which is preliminary data.</text>
</comment>
<dbReference type="EMBL" id="SLUB01000031">
    <property type="protein sequence ID" value="THE11281.1"/>
    <property type="molecule type" value="Genomic_DNA"/>
</dbReference>
<organism evidence="2 3">
    <name type="scientific">Bacillus timonensis</name>
    <dbReference type="NCBI Taxonomy" id="1033734"/>
    <lineage>
        <taxon>Bacteria</taxon>
        <taxon>Bacillati</taxon>
        <taxon>Bacillota</taxon>
        <taxon>Bacilli</taxon>
        <taxon>Bacillales</taxon>
        <taxon>Bacillaceae</taxon>
        <taxon>Bacillus</taxon>
    </lineage>
</organism>
<dbReference type="OrthoDB" id="9800383at2"/>
<dbReference type="Pfam" id="PF06686">
    <property type="entry name" value="SpoIIIAC"/>
    <property type="match status" value="1"/>
</dbReference>
<dbReference type="AlphaFoldDB" id="A0A4S3PNW4"/>
<reference evidence="2 3" key="1">
    <citation type="journal article" date="2019" name="Indoor Air">
        <title>Impacts of indoor surface finishes on bacterial viability.</title>
        <authorList>
            <person name="Hu J."/>
            <person name="Maamar S.B."/>
            <person name="Glawe A.J."/>
            <person name="Gottel N."/>
            <person name="Gilbert J.A."/>
            <person name="Hartmann E.M."/>
        </authorList>
    </citation>
    <scope>NUCLEOTIDE SEQUENCE [LARGE SCALE GENOMIC DNA]</scope>
    <source>
        <strain evidence="2 3">AF060A6</strain>
    </source>
</reference>
<dbReference type="InterPro" id="IPR009570">
    <property type="entry name" value="Spore_III_AC"/>
</dbReference>
<sequence>MGVDVDIIFQIAGVGIVVAFLHTILDQMGKKEYAQWVTLLGFIYILFMVATIVEDLFKKIKAVFLFQG</sequence>
<accession>A0A4S3PNW4</accession>
<evidence type="ECO:0000313" key="2">
    <source>
        <dbReference type="EMBL" id="THE11281.1"/>
    </source>
</evidence>
<evidence type="ECO:0000313" key="3">
    <source>
        <dbReference type="Proteomes" id="UP000306477"/>
    </source>
</evidence>
<keyword evidence="1" id="KW-1133">Transmembrane helix</keyword>
<evidence type="ECO:0000256" key="1">
    <source>
        <dbReference type="SAM" id="Phobius"/>
    </source>
</evidence>
<keyword evidence="1" id="KW-0472">Membrane</keyword>
<keyword evidence="1" id="KW-0812">Transmembrane</keyword>
<name>A0A4S3PNW4_9BACI</name>
<dbReference type="RefSeq" id="WP_136380499.1">
    <property type="nucleotide sequence ID" value="NZ_SLUB01000031.1"/>
</dbReference>
<gene>
    <name evidence="2" type="primary">spoIIIAC</name>
    <name evidence="2" type="ORF">E1I69_15610</name>
</gene>
<proteinExistence type="predicted"/>
<dbReference type="NCBIfam" id="TIGR02848">
    <property type="entry name" value="spore_III_AC"/>
    <property type="match status" value="1"/>
</dbReference>
<feature type="transmembrane region" description="Helical" evidence="1">
    <location>
        <begin position="37"/>
        <end position="57"/>
    </location>
</feature>
<feature type="transmembrane region" description="Helical" evidence="1">
    <location>
        <begin position="7"/>
        <end position="25"/>
    </location>
</feature>
<dbReference type="Proteomes" id="UP000306477">
    <property type="component" value="Unassembled WGS sequence"/>
</dbReference>
<dbReference type="STRING" id="1033734.GCA_000285535_04288"/>
<protein>
    <submittedName>
        <fullName evidence="2">Stage III sporulation protein AC</fullName>
    </submittedName>
</protein>
<dbReference type="InterPro" id="IPR025664">
    <property type="entry name" value="Spore_III_AC/AD"/>
</dbReference>
<keyword evidence="3" id="KW-1185">Reference proteome</keyword>